<evidence type="ECO:0000313" key="3">
    <source>
        <dbReference type="Proteomes" id="UP000813385"/>
    </source>
</evidence>
<dbReference type="EMBL" id="JAGPXD010000002">
    <property type="protein sequence ID" value="KAH7369147.1"/>
    <property type="molecule type" value="Genomic_DNA"/>
</dbReference>
<dbReference type="AlphaFoldDB" id="A0A8K0X6Q9"/>
<accession>A0A8K0X6Q9</accession>
<feature type="signal peptide" evidence="1">
    <location>
        <begin position="1"/>
        <end position="20"/>
    </location>
</feature>
<proteinExistence type="predicted"/>
<protein>
    <submittedName>
        <fullName evidence="2">Uncharacterized protein</fullName>
    </submittedName>
</protein>
<evidence type="ECO:0000313" key="2">
    <source>
        <dbReference type="EMBL" id="KAH7369147.1"/>
    </source>
</evidence>
<organism evidence="2 3">
    <name type="scientific">Plectosphaerella cucumerina</name>
    <dbReference type="NCBI Taxonomy" id="40658"/>
    <lineage>
        <taxon>Eukaryota</taxon>
        <taxon>Fungi</taxon>
        <taxon>Dikarya</taxon>
        <taxon>Ascomycota</taxon>
        <taxon>Pezizomycotina</taxon>
        <taxon>Sordariomycetes</taxon>
        <taxon>Hypocreomycetidae</taxon>
        <taxon>Glomerellales</taxon>
        <taxon>Plectosphaerellaceae</taxon>
        <taxon>Plectosphaerella</taxon>
    </lineage>
</organism>
<keyword evidence="1" id="KW-0732">Signal</keyword>
<dbReference type="Proteomes" id="UP000813385">
    <property type="component" value="Unassembled WGS sequence"/>
</dbReference>
<sequence length="176" mass="18158">MLFNNFLAATVLALSSVGAASPVAINGDIAANDSPILAARQRVVPKPSGPVPGAPNKGSAATAVLGIASKINQLIQQTVDKDLEGRRKFTQDVARDTARAFPGRGVVVCNVGFATTGTVESQTTVRYDARLGTTVTFEVVVLGPGATFNRQGDGGFENWAYSIPGSCKATGGFIDC</sequence>
<name>A0A8K0X6Q9_9PEZI</name>
<keyword evidence="3" id="KW-1185">Reference proteome</keyword>
<reference evidence="2" key="1">
    <citation type="journal article" date="2021" name="Nat. Commun.">
        <title>Genetic determinants of endophytism in the Arabidopsis root mycobiome.</title>
        <authorList>
            <person name="Mesny F."/>
            <person name="Miyauchi S."/>
            <person name="Thiergart T."/>
            <person name="Pickel B."/>
            <person name="Atanasova L."/>
            <person name="Karlsson M."/>
            <person name="Huettel B."/>
            <person name="Barry K.W."/>
            <person name="Haridas S."/>
            <person name="Chen C."/>
            <person name="Bauer D."/>
            <person name="Andreopoulos W."/>
            <person name="Pangilinan J."/>
            <person name="LaButti K."/>
            <person name="Riley R."/>
            <person name="Lipzen A."/>
            <person name="Clum A."/>
            <person name="Drula E."/>
            <person name="Henrissat B."/>
            <person name="Kohler A."/>
            <person name="Grigoriev I.V."/>
            <person name="Martin F.M."/>
            <person name="Hacquard S."/>
        </authorList>
    </citation>
    <scope>NUCLEOTIDE SEQUENCE</scope>
    <source>
        <strain evidence="2">MPI-CAGE-AT-0016</strain>
    </source>
</reference>
<feature type="chain" id="PRO_5035451412" evidence="1">
    <location>
        <begin position="21"/>
        <end position="176"/>
    </location>
</feature>
<evidence type="ECO:0000256" key="1">
    <source>
        <dbReference type="SAM" id="SignalP"/>
    </source>
</evidence>
<gene>
    <name evidence="2" type="ORF">B0T11DRAFT_317127</name>
</gene>
<dbReference type="OrthoDB" id="4827337at2759"/>
<comment type="caution">
    <text evidence="2">The sequence shown here is derived from an EMBL/GenBank/DDBJ whole genome shotgun (WGS) entry which is preliminary data.</text>
</comment>